<reference evidence="9 10" key="1">
    <citation type="submission" date="2016-06" db="EMBL/GenBank/DDBJ databases">
        <title>Complete genome sequence of a deep-branching marine Gamma Proteobacterium Woeseia oceani type strain XK5.</title>
        <authorList>
            <person name="Mu D."/>
            <person name="Du Z."/>
        </authorList>
    </citation>
    <scope>NUCLEOTIDE SEQUENCE [LARGE SCALE GENOMIC DNA]</scope>
    <source>
        <strain evidence="9 10">XK5</strain>
    </source>
</reference>
<dbReference type="InterPro" id="IPR036942">
    <property type="entry name" value="Beta-barrel_TonB_sf"/>
</dbReference>
<organism evidence="9 10">
    <name type="scientific">Woeseia oceani</name>
    <dbReference type="NCBI Taxonomy" id="1548547"/>
    <lineage>
        <taxon>Bacteria</taxon>
        <taxon>Pseudomonadati</taxon>
        <taxon>Pseudomonadota</taxon>
        <taxon>Gammaproteobacteria</taxon>
        <taxon>Woeseiales</taxon>
        <taxon>Woeseiaceae</taxon>
        <taxon>Woeseia</taxon>
    </lineage>
</organism>
<keyword evidence="4" id="KW-0812">Transmembrane</keyword>
<dbReference type="PANTHER" id="PTHR30069">
    <property type="entry name" value="TONB-DEPENDENT OUTER MEMBRANE RECEPTOR"/>
    <property type="match status" value="1"/>
</dbReference>
<evidence type="ECO:0000259" key="8">
    <source>
        <dbReference type="Pfam" id="PF00593"/>
    </source>
</evidence>
<dbReference type="PANTHER" id="PTHR30069:SF49">
    <property type="entry name" value="OUTER MEMBRANE PROTEIN C"/>
    <property type="match status" value="1"/>
</dbReference>
<keyword evidence="3" id="KW-1134">Transmembrane beta strand</keyword>
<evidence type="ECO:0000256" key="1">
    <source>
        <dbReference type="ARBA" id="ARBA00004571"/>
    </source>
</evidence>
<name>A0A193LLM0_9GAMM</name>
<dbReference type="Gene3D" id="2.40.170.20">
    <property type="entry name" value="TonB-dependent receptor, beta-barrel domain"/>
    <property type="match status" value="1"/>
</dbReference>
<dbReference type="STRING" id="1548547.BA177_17415"/>
<sequence length="681" mass="75026">MFLPALTAAQSTSNNDAAAPEEIVVLGRSVTTTATRVEVDREMLVDTARVLKDIPGANLNSNGLITGIAQYRGMYGDRIAVDIDETGIVSGGPNAMDTPLSYLSPMLTEELVVDRGIASVSRAPESIGGYIGTRLARGDFGGDEFGITGTLGTRYSSNGDVSTSVGRLTFANASHRVSMLAELDNGSSIDTPEGEIRPSELHRERYDLSYGYSSSASEVLLYAGRLDTEDAGTPALPMDIRYIKTDLVGLQWSRSLTETLSMEARYAYNDVEHLMDNFGLRQAPPAMQQRQNLAEGKGTQFGIALLYDLDLFDLRVGLDGVLAEHGATITNPNMAMFRVSNFNDVERDVLGAYLEVNAQRDNSQLELGLSYKSISTNAGTVDAMGMPEPMLTNLMTLADRFNTSDRSQDYGRMDAVFKYRYRRSERTEWTFELGSKTRAPSYQELYLWLPLEATGGLADGRNYIGDMNLVPERANEVVVGFSHDAGRFSVSPQLFYRDVNNYIQGVPSTNMLANMVSTMMSGSAPLMYANVEAKLWGGDMAWQYSLAERWSLDGIVSYVRGERTDLDDNLYRLAPLNGSIGLSYAADAWRIKPEVVIYAKQDRVSQYNSEQATAGYEVVNLAFFWEPSEALRFEARLDNLFDETYQDHLVGINRAGGSDIPFGQRLYGAERTMSIGVIASF</sequence>
<dbReference type="Pfam" id="PF00593">
    <property type="entry name" value="TonB_dep_Rec_b-barrel"/>
    <property type="match status" value="1"/>
</dbReference>
<keyword evidence="10" id="KW-1185">Reference proteome</keyword>
<dbReference type="InterPro" id="IPR039426">
    <property type="entry name" value="TonB-dep_rcpt-like"/>
</dbReference>
<evidence type="ECO:0000256" key="7">
    <source>
        <dbReference type="ARBA" id="ARBA00023237"/>
    </source>
</evidence>
<proteinExistence type="predicted"/>
<dbReference type="GO" id="GO:0015344">
    <property type="term" value="F:siderophore uptake transmembrane transporter activity"/>
    <property type="evidence" value="ECO:0007669"/>
    <property type="project" value="TreeGrafter"/>
</dbReference>
<evidence type="ECO:0000256" key="6">
    <source>
        <dbReference type="ARBA" id="ARBA00023136"/>
    </source>
</evidence>
<comment type="subcellular location">
    <subcellularLocation>
        <location evidence="1">Cell outer membrane</location>
        <topology evidence="1">Multi-pass membrane protein</topology>
    </subcellularLocation>
</comment>
<dbReference type="AlphaFoldDB" id="A0A193LLM0"/>
<dbReference type="KEGG" id="woc:BA177_17415"/>
<evidence type="ECO:0000256" key="2">
    <source>
        <dbReference type="ARBA" id="ARBA00022448"/>
    </source>
</evidence>
<evidence type="ECO:0000313" key="9">
    <source>
        <dbReference type="EMBL" id="ANO53356.1"/>
    </source>
</evidence>
<dbReference type="InterPro" id="IPR000531">
    <property type="entry name" value="Beta-barrel_TonB"/>
</dbReference>
<gene>
    <name evidence="9" type="ORF">BA177_17415</name>
</gene>
<dbReference type="Proteomes" id="UP000092695">
    <property type="component" value="Chromosome"/>
</dbReference>
<evidence type="ECO:0000256" key="5">
    <source>
        <dbReference type="ARBA" id="ARBA00023077"/>
    </source>
</evidence>
<dbReference type="SUPFAM" id="SSF56935">
    <property type="entry name" value="Porins"/>
    <property type="match status" value="1"/>
</dbReference>
<dbReference type="EMBL" id="CP016268">
    <property type="protein sequence ID" value="ANO53356.1"/>
    <property type="molecule type" value="Genomic_DNA"/>
</dbReference>
<evidence type="ECO:0000313" key="10">
    <source>
        <dbReference type="Proteomes" id="UP000092695"/>
    </source>
</evidence>
<accession>A0A193LLM0</accession>
<protein>
    <recommendedName>
        <fullName evidence="8">TonB-dependent receptor-like beta-barrel domain-containing protein</fullName>
    </recommendedName>
</protein>
<dbReference type="GO" id="GO:0009279">
    <property type="term" value="C:cell outer membrane"/>
    <property type="evidence" value="ECO:0007669"/>
    <property type="project" value="UniProtKB-SubCell"/>
</dbReference>
<keyword evidence="5" id="KW-0798">TonB box</keyword>
<keyword evidence="7" id="KW-0998">Cell outer membrane</keyword>
<evidence type="ECO:0000256" key="4">
    <source>
        <dbReference type="ARBA" id="ARBA00022692"/>
    </source>
</evidence>
<keyword evidence="6" id="KW-0472">Membrane</keyword>
<keyword evidence="2" id="KW-0813">Transport</keyword>
<dbReference type="GO" id="GO:0044718">
    <property type="term" value="P:siderophore transmembrane transport"/>
    <property type="evidence" value="ECO:0007669"/>
    <property type="project" value="TreeGrafter"/>
</dbReference>
<evidence type="ECO:0000256" key="3">
    <source>
        <dbReference type="ARBA" id="ARBA00022452"/>
    </source>
</evidence>
<feature type="domain" description="TonB-dependent receptor-like beta-barrel" evidence="8">
    <location>
        <begin position="224"/>
        <end position="640"/>
    </location>
</feature>